<feature type="binding site" evidence="3">
    <location>
        <position position="302"/>
    </location>
    <ligand>
        <name>Mg(2+)</name>
        <dbReference type="ChEBI" id="CHEBI:18420"/>
    </ligand>
</feature>
<feature type="compositionally biased region" description="Low complexity" evidence="4">
    <location>
        <begin position="79"/>
        <end position="100"/>
    </location>
</feature>
<keyword evidence="3" id="KW-0460">Magnesium</keyword>
<dbReference type="InterPro" id="IPR001245">
    <property type="entry name" value="Ser-Thr/Tyr_kinase_cat_dom"/>
</dbReference>
<proteinExistence type="predicted"/>
<dbReference type="Pfam" id="PF07714">
    <property type="entry name" value="PK_Tyr_Ser-Thr"/>
    <property type="match status" value="1"/>
</dbReference>
<reference evidence="7 8" key="1">
    <citation type="journal article" date="2013" name="PLoS Genet.">
        <title>Distinctive expansion of potential virulence genes in the genome of the oomycete fish pathogen Saprolegnia parasitica.</title>
        <authorList>
            <person name="Jiang R.H."/>
            <person name="de Bruijn I."/>
            <person name="Haas B.J."/>
            <person name="Belmonte R."/>
            <person name="Lobach L."/>
            <person name="Christie J."/>
            <person name="van den Ackerveken G."/>
            <person name="Bottin A."/>
            <person name="Bulone V."/>
            <person name="Diaz-Moreno S.M."/>
            <person name="Dumas B."/>
            <person name="Fan L."/>
            <person name="Gaulin E."/>
            <person name="Govers F."/>
            <person name="Grenville-Briggs L.J."/>
            <person name="Horner N.R."/>
            <person name="Levin J.Z."/>
            <person name="Mammella M."/>
            <person name="Meijer H.J."/>
            <person name="Morris P."/>
            <person name="Nusbaum C."/>
            <person name="Oome S."/>
            <person name="Phillips A.J."/>
            <person name="van Rooyen D."/>
            <person name="Rzeszutek E."/>
            <person name="Saraiva M."/>
            <person name="Secombes C.J."/>
            <person name="Seidl M.F."/>
            <person name="Snel B."/>
            <person name="Stassen J.H."/>
            <person name="Sykes S."/>
            <person name="Tripathy S."/>
            <person name="van den Berg H."/>
            <person name="Vega-Arreguin J.C."/>
            <person name="Wawra S."/>
            <person name="Young S.K."/>
            <person name="Zeng Q."/>
            <person name="Dieguez-Uribeondo J."/>
            <person name="Russ C."/>
            <person name="Tyler B.M."/>
            <person name="van West P."/>
        </authorList>
    </citation>
    <scope>NUCLEOTIDE SEQUENCE [LARGE SCALE GENOMIC DNA]</scope>
    <source>
        <strain evidence="7 8">CBS 223.65</strain>
    </source>
</reference>
<keyword evidence="3" id="KW-0479">Metal-binding</keyword>
<dbReference type="InterPro" id="IPR051681">
    <property type="entry name" value="Ser/Thr_Kinases-Pseudokinases"/>
</dbReference>
<evidence type="ECO:0000256" key="2">
    <source>
        <dbReference type="PIRSR" id="PIRSR000615-2"/>
    </source>
</evidence>
<dbReference type="GO" id="GO:0004674">
    <property type="term" value="F:protein serine/threonine kinase activity"/>
    <property type="evidence" value="ECO:0007669"/>
    <property type="project" value="TreeGrafter"/>
</dbReference>
<evidence type="ECO:0000256" key="1">
    <source>
        <dbReference type="PIRSR" id="PIRSR000615-1"/>
    </source>
</evidence>
<protein>
    <submittedName>
        <fullName evidence="7">TKL/DRK protein kinase</fullName>
    </submittedName>
</protein>
<keyword evidence="2" id="KW-0067">ATP-binding</keyword>
<evidence type="ECO:0000256" key="3">
    <source>
        <dbReference type="PIRSR" id="PIRSR000615-3"/>
    </source>
</evidence>
<evidence type="ECO:0000313" key="8">
    <source>
        <dbReference type="Proteomes" id="UP000030745"/>
    </source>
</evidence>
<dbReference type="RefSeq" id="XP_012197214.1">
    <property type="nucleotide sequence ID" value="XM_012341824.1"/>
</dbReference>
<keyword evidence="5" id="KW-0812">Transmembrane</keyword>
<keyword evidence="2" id="KW-0547">Nucleotide-binding</keyword>
<dbReference type="PANTHER" id="PTHR44329:SF214">
    <property type="entry name" value="PROTEIN KINASE DOMAIN-CONTAINING PROTEIN"/>
    <property type="match status" value="1"/>
</dbReference>
<dbReference type="Gene3D" id="1.10.510.10">
    <property type="entry name" value="Transferase(Phosphotransferase) domain 1"/>
    <property type="match status" value="1"/>
</dbReference>
<dbReference type="PROSITE" id="PS50011">
    <property type="entry name" value="PROTEIN_KINASE_DOM"/>
    <property type="match status" value="1"/>
</dbReference>
<organism evidence="7 8">
    <name type="scientific">Saprolegnia parasitica (strain CBS 223.65)</name>
    <dbReference type="NCBI Taxonomy" id="695850"/>
    <lineage>
        <taxon>Eukaryota</taxon>
        <taxon>Sar</taxon>
        <taxon>Stramenopiles</taxon>
        <taxon>Oomycota</taxon>
        <taxon>Saprolegniomycetes</taxon>
        <taxon>Saprolegniales</taxon>
        <taxon>Saprolegniaceae</taxon>
        <taxon>Saprolegnia</taxon>
    </lineage>
</organism>
<dbReference type="SMART" id="SM00220">
    <property type="entry name" value="S_TKc"/>
    <property type="match status" value="1"/>
</dbReference>
<keyword evidence="7" id="KW-0808">Transferase</keyword>
<feature type="compositionally biased region" description="Polar residues" evidence="4">
    <location>
        <begin position="136"/>
        <end position="151"/>
    </location>
</feature>
<keyword evidence="7" id="KW-0418">Kinase</keyword>
<accession>A0A067CMV0</accession>
<dbReference type="InterPro" id="IPR011009">
    <property type="entry name" value="Kinase-like_dom_sf"/>
</dbReference>
<dbReference type="OrthoDB" id="4062651at2759"/>
<feature type="region of interest" description="Disordered" evidence="4">
    <location>
        <begin position="61"/>
        <end position="151"/>
    </location>
</feature>
<dbReference type="PROSITE" id="PS00108">
    <property type="entry name" value="PROTEIN_KINASE_ST"/>
    <property type="match status" value="1"/>
</dbReference>
<dbReference type="Proteomes" id="UP000030745">
    <property type="component" value="Unassembled WGS sequence"/>
</dbReference>
<dbReference type="PRINTS" id="PR00109">
    <property type="entry name" value="TYRKINASE"/>
</dbReference>
<feature type="non-terminal residue" evidence="7">
    <location>
        <position position="1"/>
    </location>
</feature>
<dbReference type="EMBL" id="KK583196">
    <property type="protein sequence ID" value="KDO32024.1"/>
    <property type="molecule type" value="Genomic_DNA"/>
</dbReference>
<evidence type="ECO:0000313" key="7">
    <source>
        <dbReference type="EMBL" id="KDO32024.1"/>
    </source>
</evidence>
<dbReference type="AlphaFoldDB" id="A0A067CMV0"/>
<dbReference type="GO" id="GO:0005524">
    <property type="term" value="F:ATP binding"/>
    <property type="evidence" value="ECO:0007669"/>
    <property type="project" value="UniProtKB-KW"/>
</dbReference>
<keyword evidence="8" id="KW-1185">Reference proteome</keyword>
<feature type="transmembrane region" description="Helical" evidence="5">
    <location>
        <begin position="12"/>
        <end position="36"/>
    </location>
</feature>
<gene>
    <name evidence="7" type="ORF">SPRG_03241</name>
</gene>
<dbReference type="InterPro" id="IPR008271">
    <property type="entry name" value="Ser/Thr_kinase_AS"/>
</dbReference>
<dbReference type="GeneID" id="24125760"/>
<dbReference type="VEuPathDB" id="FungiDB:SPRG_03241"/>
<dbReference type="OMA" id="IIMGPPT"/>
<sequence length="443" mass="49298">MARDDTNEASSSTLIVVVIVCTVVIVLTLVGLFLYWRKKHARSQGLLPQVYELQQPFDDHIIMGPPTLSPPSSRPPMMSPRKPIAINSTNSSNNNRNHSSPLKNSSQPDGSERNKPGSQGSANNSDKPTVPHQGHRSSSTEPPKPNATDSAFSEVDDALDDFDPKWRLPKASVVITARVAKGAFGEVFLGTYLGETTVAVKSVLKEKRKLKVIQAFIEEIKLMARLDSPYVVRFYGAIYSHPSRIRCVMEYMDSGDLKDFLKVHPRAHVNWAWKLEIALCIAKGLVYLHELPVIHRDLKSRNILMDSHMGSKLSDFGVSREETTETMTRGVGTYRWMAPEVLKDGHYSVAADIFSFGVILTELDTHQIPYLDKRDAKGKMLSDANLIAQVLRGTMKPSFTSDCPPWVRVLALQCMSNDPSMRPTAADLAVGLQQRLDVEKSQM</sequence>
<feature type="compositionally biased region" description="Pro residues" evidence="4">
    <location>
        <begin position="67"/>
        <end position="78"/>
    </location>
</feature>
<evidence type="ECO:0000256" key="4">
    <source>
        <dbReference type="SAM" id="MobiDB-lite"/>
    </source>
</evidence>
<dbReference type="PANTHER" id="PTHR44329">
    <property type="entry name" value="SERINE/THREONINE-PROTEIN KINASE TNNI3K-RELATED"/>
    <property type="match status" value="1"/>
</dbReference>
<dbReference type="GO" id="GO:0046872">
    <property type="term" value="F:metal ion binding"/>
    <property type="evidence" value="ECO:0007669"/>
    <property type="project" value="UniProtKB-KW"/>
</dbReference>
<dbReference type="KEGG" id="spar:SPRG_03241"/>
<feature type="binding site" evidence="3">
    <location>
        <position position="315"/>
    </location>
    <ligand>
        <name>Mg(2+)</name>
        <dbReference type="ChEBI" id="CHEBI:18420"/>
    </ligand>
</feature>
<feature type="active site" description="Proton acceptor" evidence="1">
    <location>
        <position position="297"/>
    </location>
</feature>
<name>A0A067CMV0_SAPPC</name>
<dbReference type="STRING" id="695850.A0A067CMV0"/>
<keyword evidence="5" id="KW-1133">Transmembrane helix</keyword>
<dbReference type="InterPro" id="IPR000719">
    <property type="entry name" value="Prot_kinase_dom"/>
</dbReference>
<evidence type="ECO:0000259" key="6">
    <source>
        <dbReference type="PROSITE" id="PS50011"/>
    </source>
</evidence>
<evidence type="ECO:0000256" key="5">
    <source>
        <dbReference type="SAM" id="Phobius"/>
    </source>
</evidence>
<dbReference type="SUPFAM" id="SSF56112">
    <property type="entry name" value="Protein kinase-like (PK-like)"/>
    <property type="match status" value="1"/>
</dbReference>
<keyword evidence="5" id="KW-0472">Membrane</keyword>
<feature type="binding site" evidence="2">
    <location>
        <position position="301"/>
    </location>
    <ligand>
        <name>ATP</name>
        <dbReference type="ChEBI" id="CHEBI:30616"/>
    </ligand>
</feature>
<feature type="domain" description="Protein kinase" evidence="6">
    <location>
        <begin position="173"/>
        <end position="436"/>
    </location>
</feature>
<feature type="compositionally biased region" description="Polar residues" evidence="4">
    <location>
        <begin position="116"/>
        <end position="127"/>
    </location>
</feature>